<dbReference type="RefSeq" id="WP_049507610.1">
    <property type="nucleotide sequence ID" value="NZ_JVLU01000102.1"/>
</dbReference>
<evidence type="ECO:0000313" key="1">
    <source>
        <dbReference type="EMBL" id="MBS6536127.1"/>
    </source>
</evidence>
<sequence length="146" mass="16130">MGVDIKLVLSDQEQLIYHCMTIVEYSSQITAKLGNISSTISSLSSQGAFHDLVAGRSANNGFTNYVLKAQEFGTLAEVLWQHAQNTYDGMVDVDKVMATYVAGLLIESPDTSSEDRDYIYSNPKEAVQQIQENIKEQEKEGSEKGN</sequence>
<gene>
    <name evidence="1" type="ORF">KH363_01120</name>
</gene>
<name>A0A943SSS2_STRPA</name>
<protein>
    <submittedName>
        <fullName evidence="1">Uncharacterized protein</fullName>
    </submittedName>
</protein>
<reference evidence="1" key="1">
    <citation type="submission" date="2021-02" db="EMBL/GenBank/DDBJ databases">
        <title>Infant gut strain persistence is associated with maternal origin, phylogeny, and functional potential including surface adhesion and iron acquisition.</title>
        <authorList>
            <person name="Lou Y.C."/>
        </authorList>
    </citation>
    <scope>NUCLEOTIDE SEQUENCE</scope>
    <source>
        <strain evidence="1">L3_060_000G1_dasL3_060_000G1_metabat.metabat.86_ sub</strain>
    </source>
</reference>
<evidence type="ECO:0000313" key="2">
    <source>
        <dbReference type="Proteomes" id="UP000761167"/>
    </source>
</evidence>
<accession>A0A943SSS2</accession>
<comment type="caution">
    <text evidence="1">The sequence shown here is derived from an EMBL/GenBank/DDBJ whole genome shotgun (WGS) entry which is preliminary data.</text>
</comment>
<organism evidence="1 2">
    <name type="scientific">Streptococcus parasanguinis</name>
    <dbReference type="NCBI Taxonomy" id="1318"/>
    <lineage>
        <taxon>Bacteria</taxon>
        <taxon>Bacillati</taxon>
        <taxon>Bacillota</taxon>
        <taxon>Bacilli</taxon>
        <taxon>Lactobacillales</taxon>
        <taxon>Streptococcaceae</taxon>
        <taxon>Streptococcus</taxon>
    </lineage>
</organism>
<dbReference type="EMBL" id="JAGZZN010000003">
    <property type="protein sequence ID" value="MBS6536127.1"/>
    <property type="molecule type" value="Genomic_DNA"/>
</dbReference>
<dbReference type="Proteomes" id="UP000761167">
    <property type="component" value="Unassembled WGS sequence"/>
</dbReference>
<proteinExistence type="predicted"/>
<dbReference type="AlphaFoldDB" id="A0A943SSS2"/>